<name>A0ABY4FZA2_9MICO</name>
<dbReference type="PANTHER" id="PTHR30055:SF226">
    <property type="entry name" value="HTH-TYPE TRANSCRIPTIONAL REGULATOR PKSA"/>
    <property type="match status" value="1"/>
</dbReference>
<dbReference type="RefSeq" id="WP_244688240.1">
    <property type="nucleotide sequence ID" value="NZ_CP095043.1"/>
</dbReference>
<dbReference type="PRINTS" id="PR00455">
    <property type="entry name" value="HTHTETR"/>
</dbReference>
<dbReference type="Gene3D" id="1.10.357.10">
    <property type="entry name" value="Tetracycline Repressor, domain 2"/>
    <property type="match status" value="1"/>
</dbReference>
<dbReference type="InterPro" id="IPR001647">
    <property type="entry name" value="HTH_TetR"/>
</dbReference>
<feature type="DNA-binding region" description="H-T-H motif" evidence="2">
    <location>
        <begin position="31"/>
        <end position="50"/>
    </location>
</feature>
<dbReference type="Pfam" id="PF00440">
    <property type="entry name" value="TetR_N"/>
    <property type="match status" value="1"/>
</dbReference>
<dbReference type="PROSITE" id="PS50977">
    <property type="entry name" value="HTH_TETR_2"/>
    <property type="match status" value="1"/>
</dbReference>
<dbReference type="SUPFAM" id="SSF46689">
    <property type="entry name" value="Homeodomain-like"/>
    <property type="match status" value="1"/>
</dbReference>
<dbReference type="PANTHER" id="PTHR30055">
    <property type="entry name" value="HTH-TYPE TRANSCRIPTIONAL REGULATOR RUTR"/>
    <property type="match status" value="1"/>
</dbReference>
<evidence type="ECO:0000313" key="5">
    <source>
        <dbReference type="Proteomes" id="UP000831775"/>
    </source>
</evidence>
<keyword evidence="5" id="KW-1185">Reference proteome</keyword>
<dbReference type="EMBL" id="CP095043">
    <property type="protein sequence ID" value="UOQ61625.1"/>
    <property type="molecule type" value="Genomic_DNA"/>
</dbReference>
<dbReference type="InterPro" id="IPR050109">
    <property type="entry name" value="HTH-type_TetR-like_transc_reg"/>
</dbReference>
<reference evidence="4 5" key="1">
    <citation type="submission" date="2022-04" db="EMBL/GenBank/DDBJ databases">
        <title>Leucobacter sp. isolated from rhizosphere of onion.</title>
        <authorList>
            <person name="Won M."/>
            <person name="Lee C.-M."/>
            <person name="Woen H.-Y."/>
            <person name="Kwon S.-W."/>
        </authorList>
    </citation>
    <scope>NUCLEOTIDE SEQUENCE [LARGE SCALE GENOMIC DNA]</scope>
    <source>
        <strain evidence="4 5">H25R-14</strain>
    </source>
</reference>
<accession>A0ABY4FZA2</accession>
<gene>
    <name evidence="4" type="ORF">MUN76_06615</name>
</gene>
<keyword evidence="1 2" id="KW-0238">DNA-binding</keyword>
<dbReference type="InterPro" id="IPR036271">
    <property type="entry name" value="Tet_transcr_reg_TetR-rel_C_sf"/>
</dbReference>
<protein>
    <submittedName>
        <fullName evidence="4">TetR/AcrR family transcriptional regulator</fullName>
    </submittedName>
</protein>
<dbReference type="InterPro" id="IPR009057">
    <property type="entry name" value="Homeodomain-like_sf"/>
</dbReference>
<sequence length="205" mass="21476">MARPSTQKQRRSEVIDAALAAAAEHGLRNLSLTDVANQAGVTRGALLYYYEDLEAILVEAHAAGMARVGAERAALVERHRGSAEQLATAIAAGLPSGPDDALMRLLYEFDVLAGKSPLHDELVQQLYGEQLGLYRRILTEGVASGEFALTGPLDDIAMNFVALEDAYGLHIVAGGSITVADALRAIRLYAAQSGAPLPAAASPGA</sequence>
<evidence type="ECO:0000259" key="3">
    <source>
        <dbReference type="PROSITE" id="PS50977"/>
    </source>
</evidence>
<evidence type="ECO:0000256" key="2">
    <source>
        <dbReference type="PROSITE-ProRule" id="PRU00335"/>
    </source>
</evidence>
<dbReference type="SUPFAM" id="SSF48498">
    <property type="entry name" value="Tetracyclin repressor-like, C-terminal domain"/>
    <property type="match status" value="1"/>
</dbReference>
<feature type="domain" description="HTH tetR-type" evidence="3">
    <location>
        <begin position="8"/>
        <end position="68"/>
    </location>
</feature>
<proteinExistence type="predicted"/>
<organism evidence="4 5">
    <name type="scientific">Leucobacter rhizosphaerae</name>
    <dbReference type="NCBI Taxonomy" id="2932245"/>
    <lineage>
        <taxon>Bacteria</taxon>
        <taxon>Bacillati</taxon>
        <taxon>Actinomycetota</taxon>
        <taxon>Actinomycetes</taxon>
        <taxon>Micrococcales</taxon>
        <taxon>Microbacteriaceae</taxon>
        <taxon>Leucobacter</taxon>
    </lineage>
</organism>
<evidence type="ECO:0000313" key="4">
    <source>
        <dbReference type="EMBL" id="UOQ61625.1"/>
    </source>
</evidence>
<dbReference type="Proteomes" id="UP000831775">
    <property type="component" value="Chromosome"/>
</dbReference>
<evidence type="ECO:0000256" key="1">
    <source>
        <dbReference type="ARBA" id="ARBA00023125"/>
    </source>
</evidence>